<feature type="region of interest" description="Disordered" evidence="1">
    <location>
        <begin position="444"/>
        <end position="483"/>
    </location>
</feature>
<name>A0A9X3UIQ7_9HYPH</name>
<evidence type="ECO:0000256" key="1">
    <source>
        <dbReference type="SAM" id="MobiDB-lite"/>
    </source>
</evidence>
<feature type="compositionally biased region" description="Low complexity" evidence="1">
    <location>
        <begin position="464"/>
        <end position="483"/>
    </location>
</feature>
<keyword evidence="3" id="KW-1185">Reference proteome</keyword>
<dbReference type="Proteomes" id="UP001151234">
    <property type="component" value="Unassembled WGS sequence"/>
</dbReference>
<evidence type="ECO:0000313" key="2">
    <source>
        <dbReference type="EMBL" id="MDA5399378.1"/>
    </source>
</evidence>
<proteinExistence type="predicted"/>
<dbReference type="AlphaFoldDB" id="A0A9X3UIQ7"/>
<dbReference type="RefSeq" id="WP_267990816.1">
    <property type="nucleotide sequence ID" value="NZ_JAPJZI010000001.1"/>
</dbReference>
<accession>A0A9X3UIQ7</accession>
<sequence>MGYTISLKGRGAAARESTGFLGHWPKRGGKFLAYVAVLALLNGATAGQSLAEDNARVKGKRFNVSHVNTIRVISSSGERWDSIAGGNVIFSVNAKIDLERRGYILNAGMFLGQCNSTVCGNHPLLASWWGGVDNEWSYKGQAVFDASKIPNTTSSGIAVVPFGDQIINACNQYLDRGPRVRRQFTWPYQLTLSANSRKRNVNEFISASGPRDDFAGGDVNAHKEVRFNVECVPYPSMEPDAEPVEVKLDVEPRGGNACPRKTTIKTRIVYHRPATAKFDIIRNAKVLKTVEIKARHVPISHGPDQWEINRQDVVEAKAGGNQFRIKVHGGGLSGMKVVNIECVPFEIYFSDLKYNVADVGQCPKKVWETATFTTSGPGKATYQIVRKNGKVVYEKELETILKNGQYKLVGQRVLNVGYDMERSFKAQIKGSSGIRSKWAKVKVSCPKRTNPGSGAKADKKSGAKAETAGQSTSAGSSAAPKRTNPIVCKGGKVKKGKCICPKNTKRKKVKASRFVCNPVKKKPARANPAVRTNPKMICKGGKIRKGKCKCGKNKKIKKVGANRYRCVAK</sequence>
<reference evidence="2" key="1">
    <citation type="submission" date="2022-11" db="EMBL/GenBank/DDBJ databases">
        <title>Draft genome sequence of Hoeflea poritis E7-10 and Hoeflea prorocentri PM5-8, separated from scleractinian coral Porites lutea and marine dinoflagellate.</title>
        <authorList>
            <person name="Zhang G."/>
            <person name="Wei Q."/>
            <person name="Cai L."/>
        </authorList>
    </citation>
    <scope>NUCLEOTIDE SEQUENCE</scope>
    <source>
        <strain evidence="2">PM5-8</strain>
    </source>
</reference>
<comment type="caution">
    <text evidence="2">The sequence shown here is derived from an EMBL/GenBank/DDBJ whole genome shotgun (WGS) entry which is preliminary data.</text>
</comment>
<evidence type="ECO:0000313" key="3">
    <source>
        <dbReference type="Proteomes" id="UP001151234"/>
    </source>
</evidence>
<gene>
    <name evidence="2" type="ORF">OQ273_12415</name>
</gene>
<dbReference type="EMBL" id="JAPJZI010000001">
    <property type="protein sequence ID" value="MDA5399378.1"/>
    <property type="molecule type" value="Genomic_DNA"/>
</dbReference>
<organism evidence="2 3">
    <name type="scientific">Hoeflea prorocentri</name>
    <dbReference type="NCBI Taxonomy" id="1922333"/>
    <lineage>
        <taxon>Bacteria</taxon>
        <taxon>Pseudomonadati</taxon>
        <taxon>Pseudomonadota</taxon>
        <taxon>Alphaproteobacteria</taxon>
        <taxon>Hyphomicrobiales</taxon>
        <taxon>Rhizobiaceae</taxon>
        <taxon>Hoeflea</taxon>
    </lineage>
</organism>
<protein>
    <submittedName>
        <fullName evidence="2">Uncharacterized protein</fullName>
    </submittedName>
</protein>